<sequence length="150" mass="16413">MFNKNQNNMGPGVDFLPGGPVRQGRRLVATLSVALIVVSGLAGYFWYQNKNNTKLGQFDSETQAGAQTEAEKLVIEIGRLLVLPTDEQPTVATVTDLEALKGQPFFLNAKIGYKVLIYTKAKKAILYDPQARKIVEVAPINLGNQPTLPQ</sequence>
<evidence type="ECO:0000313" key="2">
    <source>
        <dbReference type="EMBL" id="OGN00789.1"/>
    </source>
</evidence>
<evidence type="ECO:0000256" key="1">
    <source>
        <dbReference type="SAM" id="Phobius"/>
    </source>
</evidence>
<dbReference type="EMBL" id="MGJD01000015">
    <property type="protein sequence ID" value="OGN00789.1"/>
    <property type="molecule type" value="Genomic_DNA"/>
</dbReference>
<keyword evidence="1" id="KW-0472">Membrane</keyword>
<keyword evidence="1" id="KW-1133">Transmembrane helix</keyword>
<name>A0A1F8EL71_9BACT</name>
<keyword evidence="1" id="KW-0812">Transmembrane</keyword>
<gene>
    <name evidence="2" type="ORF">A2650_04595</name>
</gene>
<protein>
    <submittedName>
        <fullName evidence="2">Uncharacterized protein</fullName>
    </submittedName>
</protein>
<reference evidence="2 3" key="1">
    <citation type="journal article" date="2016" name="Nat. Commun.">
        <title>Thousands of microbial genomes shed light on interconnected biogeochemical processes in an aquifer system.</title>
        <authorList>
            <person name="Anantharaman K."/>
            <person name="Brown C.T."/>
            <person name="Hug L.A."/>
            <person name="Sharon I."/>
            <person name="Castelle C.J."/>
            <person name="Probst A.J."/>
            <person name="Thomas B.C."/>
            <person name="Singh A."/>
            <person name="Wilkins M.J."/>
            <person name="Karaoz U."/>
            <person name="Brodie E.L."/>
            <person name="Williams K.H."/>
            <person name="Hubbard S.S."/>
            <person name="Banfield J.F."/>
        </authorList>
    </citation>
    <scope>NUCLEOTIDE SEQUENCE [LARGE SCALE GENOMIC DNA]</scope>
</reference>
<feature type="transmembrane region" description="Helical" evidence="1">
    <location>
        <begin position="27"/>
        <end position="47"/>
    </location>
</feature>
<organism evidence="2 3">
    <name type="scientific">Candidatus Yanofskybacteria bacterium RIFCSPHIGHO2_01_FULL_41_53</name>
    <dbReference type="NCBI Taxonomy" id="1802663"/>
    <lineage>
        <taxon>Bacteria</taxon>
        <taxon>Candidatus Yanofskyibacteriota</taxon>
    </lineage>
</organism>
<proteinExistence type="predicted"/>
<dbReference type="Proteomes" id="UP000177117">
    <property type="component" value="Unassembled WGS sequence"/>
</dbReference>
<dbReference type="AlphaFoldDB" id="A0A1F8EL71"/>
<evidence type="ECO:0000313" key="3">
    <source>
        <dbReference type="Proteomes" id="UP000177117"/>
    </source>
</evidence>
<accession>A0A1F8EL71</accession>
<comment type="caution">
    <text evidence="2">The sequence shown here is derived from an EMBL/GenBank/DDBJ whole genome shotgun (WGS) entry which is preliminary data.</text>
</comment>